<dbReference type="HOGENOM" id="CLU_2379616_0_0_4"/>
<proteinExistence type="predicted"/>
<gene>
    <name evidence="1" type="ORF">O987_14660</name>
</gene>
<organism evidence="1 2">
    <name type="scientific">Comamonas testosteroni TK102</name>
    <dbReference type="NCBI Taxonomy" id="1392005"/>
    <lineage>
        <taxon>Bacteria</taxon>
        <taxon>Pseudomonadati</taxon>
        <taxon>Pseudomonadota</taxon>
        <taxon>Betaproteobacteria</taxon>
        <taxon>Burkholderiales</taxon>
        <taxon>Comamonadaceae</taxon>
        <taxon>Comamonas</taxon>
    </lineage>
</organism>
<dbReference type="RefSeq" id="WP_003054979.1">
    <property type="nucleotide sequence ID" value="NZ_CP006704.1"/>
</dbReference>
<protein>
    <submittedName>
        <fullName evidence="1">Uncharacterized protein</fullName>
    </submittedName>
</protein>
<sequence>MGTPSSLKLIAWSEDQRMQMHDAYRKFVAMCTEQDYEALMRLREQVAPGQVCSIVTLISSCYQKPELLDGMPSSLVQLLKERNLPPPSADASSF</sequence>
<evidence type="ECO:0000313" key="2">
    <source>
        <dbReference type="Proteomes" id="UP000028782"/>
    </source>
</evidence>
<dbReference type="AlphaFoldDB" id="A0A076PQT0"/>
<dbReference type="Proteomes" id="UP000028782">
    <property type="component" value="Chromosome"/>
</dbReference>
<name>A0A076PQT0_COMTE</name>
<dbReference type="KEGG" id="ctes:O987_14660"/>
<reference evidence="1 2" key="1">
    <citation type="journal article" date="2014" name="Genome Announc.">
        <title>Complete Genome Sequence of Polychlorinated Biphenyl Degrader Comamonas testosteroni TK102 (NBRC 109938).</title>
        <authorList>
            <person name="Fukuda K."/>
            <person name="Hosoyama A."/>
            <person name="Tsuchikane K."/>
            <person name="Ohji S."/>
            <person name="Yamazoe A."/>
            <person name="Fujita N."/>
            <person name="Shintani M."/>
            <person name="Kimbara K."/>
        </authorList>
    </citation>
    <scope>NUCLEOTIDE SEQUENCE [LARGE SCALE GENOMIC DNA]</scope>
    <source>
        <strain evidence="1">TK102</strain>
    </source>
</reference>
<evidence type="ECO:0000313" key="1">
    <source>
        <dbReference type="EMBL" id="AIJ47046.1"/>
    </source>
</evidence>
<accession>A0A076PQT0</accession>
<dbReference type="EMBL" id="CP006704">
    <property type="protein sequence ID" value="AIJ47046.1"/>
    <property type="molecule type" value="Genomic_DNA"/>
</dbReference>